<dbReference type="AlphaFoldDB" id="A0AAD8ZQM8"/>
<protein>
    <submittedName>
        <fullName evidence="1">Uncharacterized protein</fullName>
    </submittedName>
</protein>
<feature type="non-terminal residue" evidence="1">
    <location>
        <position position="208"/>
    </location>
</feature>
<evidence type="ECO:0000313" key="2">
    <source>
        <dbReference type="Proteomes" id="UP001239994"/>
    </source>
</evidence>
<comment type="caution">
    <text evidence="1">The sequence shown here is derived from an EMBL/GenBank/DDBJ whole genome shotgun (WGS) entry which is preliminary data.</text>
</comment>
<dbReference type="Proteomes" id="UP001239994">
    <property type="component" value="Unassembled WGS sequence"/>
</dbReference>
<organism evidence="1 2">
    <name type="scientific">Electrophorus voltai</name>
    <dbReference type="NCBI Taxonomy" id="2609070"/>
    <lineage>
        <taxon>Eukaryota</taxon>
        <taxon>Metazoa</taxon>
        <taxon>Chordata</taxon>
        <taxon>Craniata</taxon>
        <taxon>Vertebrata</taxon>
        <taxon>Euteleostomi</taxon>
        <taxon>Actinopterygii</taxon>
        <taxon>Neopterygii</taxon>
        <taxon>Teleostei</taxon>
        <taxon>Ostariophysi</taxon>
        <taxon>Gymnotiformes</taxon>
        <taxon>Gymnotoidei</taxon>
        <taxon>Gymnotidae</taxon>
        <taxon>Electrophorus</taxon>
    </lineage>
</organism>
<reference evidence="1" key="1">
    <citation type="submission" date="2023-03" db="EMBL/GenBank/DDBJ databases">
        <title>Electrophorus voltai genome.</title>
        <authorList>
            <person name="Bian C."/>
        </authorList>
    </citation>
    <scope>NUCLEOTIDE SEQUENCE</scope>
    <source>
        <strain evidence="1">CB-2022</strain>
        <tissue evidence="1">Muscle</tissue>
    </source>
</reference>
<accession>A0AAD8ZQM8</accession>
<evidence type="ECO:0000313" key="1">
    <source>
        <dbReference type="EMBL" id="KAK1802463.1"/>
    </source>
</evidence>
<keyword evidence="2" id="KW-1185">Reference proteome</keyword>
<sequence length="208" mass="23216">ICLAKETCVGILLTRHNHSRNTNCQRMQQEPYSARGLLAGAECLALLLEDTEQVCEGKRRADHMFADMMNAVLRSNMASMGDEQFTYLTYLHLPWIGSSKKGKQEEGHSEGLMEDLGDSGSDTMVVNQPSMDQDLESYNEGQKFYYDLRLEAGSEHILSSHQNIVELPLEDLSEVVRAFRGLLHGGGSLICAQAYKRFTPLQNPCALS</sequence>
<name>A0AAD8ZQM8_9TELE</name>
<gene>
    <name evidence="1" type="ORF">P4O66_022122</name>
</gene>
<dbReference type="EMBL" id="JAROKS010000007">
    <property type="protein sequence ID" value="KAK1802463.1"/>
    <property type="molecule type" value="Genomic_DNA"/>
</dbReference>
<proteinExistence type="predicted"/>